<evidence type="ECO:0000256" key="5">
    <source>
        <dbReference type="ARBA" id="ARBA00022691"/>
    </source>
</evidence>
<comment type="function">
    <text evidence="1 6">Exhibits S-adenosyl-L-methionine-dependent methyltransferase activity.</text>
</comment>
<dbReference type="InterPro" id="IPR029063">
    <property type="entry name" value="SAM-dependent_MTases_sf"/>
</dbReference>
<evidence type="ECO:0000256" key="6">
    <source>
        <dbReference type="RuleBase" id="RU362030"/>
    </source>
</evidence>
<keyword evidence="8" id="KW-1185">Reference proteome</keyword>
<protein>
    <recommendedName>
        <fullName evidence="6">S-adenosyl-L-methionine-dependent methyltransferase</fullName>
        <ecNumber evidence="6">2.1.1.-</ecNumber>
    </recommendedName>
</protein>
<dbReference type="GO" id="GO:0032259">
    <property type="term" value="P:methylation"/>
    <property type="evidence" value="ECO:0007669"/>
    <property type="project" value="UniProtKB-KW"/>
</dbReference>
<dbReference type="NCBIfam" id="TIGR00027">
    <property type="entry name" value="mthyl_TIGR00027"/>
    <property type="match status" value="1"/>
</dbReference>
<dbReference type="EMBL" id="FQVN01000006">
    <property type="protein sequence ID" value="SHG14758.1"/>
    <property type="molecule type" value="Genomic_DNA"/>
</dbReference>
<dbReference type="PANTHER" id="PTHR43619">
    <property type="entry name" value="S-ADENOSYL-L-METHIONINE-DEPENDENT METHYLTRANSFERASE YKTD-RELATED"/>
    <property type="match status" value="1"/>
</dbReference>
<evidence type="ECO:0000256" key="4">
    <source>
        <dbReference type="ARBA" id="ARBA00022679"/>
    </source>
</evidence>
<dbReference type="Gene3D" id="3.40.50.150">
    <property type="entry name" value="Vaccinia Virus protein VP39"/>
    <property type="match status" value="1"/>
</dbReference>
<dbReference type="AlphaFoldDB" id="A0A1M5HFU5"/>
<dbReference type="SUPFAM" id="SSF53335">
    <property type="entry name" value="S-adenosyl-L-methionine-dependent methyltransferases"/>
    <property type="match status" value="1"/>
</dbReference>
<comment type="similarity">
    <text evidence="2 6">Belongs to the UPF0677 family.</text>
</comment>
<accession>A0A1M5HFU5</accession>
<evidence type="ECO:0000313" key="7">
    <source>
        <dbReference type="EMBL" id="SHG14758.1"/>
    </source>
</evidence>
<gene>
    <name evidence="7" type="ORF">SAMN05444320_106542</name>
</gene>
<sequence>MVRVISAEGVGSTSLLLALARAAESRRPDRLFTDPYAAEFAAAAPVVPDLPMEAGARRTALADYLAVRTRFFDDSLVEAANFGCRQVVQLGAGLDTRAFRLDWPPGTTVYEVDQPAVLEFKEAVLARCGAMPRSGRMVVPADLTGEWVAALLDAGFDPAERVVWAAEGVLYYLTPEDGDRVMVALGERTAAGSRFVVEHITREVVGSATLSGVRSELVRRRAEWRSFVDDPVAWLRRHGWHVRLFTPNELLAASGRQPEGEGAEARATGWLAVCER</sequence>
<dbReference type="InterPro" id="IPR011610">
    <property type="entry name" value="SAM_mthyl_Trfase_ML2640-like"/>
</dbReference>
<dbReference type="Proteomes" id="UP000184501">
    <property type="component" value="Unassembled WGS sequence"/>
</dbReference>
<dbReference type="InterPro" id="IPR007213">
    <property type="entry name" value="Ppm1/Ppm2/Tcmp"/>
</dbReference>
<dbReference type="PANTHER" id="PTHR43619:SF2">
    <property type="entry name" value="S-ADENOSYL-L-METHIONINE-DEPENDENT METHYLTRANSFERASES SUPERFAMILY PROTEIN"/>
    <property type="match status" value="1"/>
</dbReference>
<reference evidence="7 8" key="1">
    <citation type="submission" date="2016-11" db="EMBL/GenBank/DDBJ databases">
        <authorList>
            <person name="Jaros S."/>
            <person name="Januszkiewicz K."/>
            <person name="Wedrychowicz H."/>
        </authorList>
    </citation>
    <scope>NUCLEOTIDE SEQUENCE [LARGE SCALE GENOMIC DNA]</scope>
    <source>
        <strain evidence="7 8">DSM 44523</strain>
    </source>
</reference>
<organism evidence="7 8">
    <name type="scientific">Streptoalloteichus hindustanus</name>
    <dbReference type="NCBI Taxonomy" id="2017"/>
    <lineage>
        <taxon>Bacteria</taxon>
        <taxon>Bacillati</taxon>
        <taxon>Actinomycetota</taxon>
        <taxon>Actinomycetes</taxon>
        <taxon>Pseudonocardiales</taxon>
        <taxon>Pseudonocardiaceae</taxon>
        <taxon>Streptoalloteichus</taxon>
    </lineage>
</organism>
<keyword evidence="5 6" id="KW-0949">S-adenosyl-L-methionine</keyword>
<proteinExistence type="inferred from homology"/>
<evidence type="ECO:0000256" key="1">
    <source>
        <dbReference type="ARBA" id="ARBA00003907"/>
    </source>
</evidence>
<dbReference type="STRING" id="2017.SAMN05444320_106542"/>
<keyword evidence="3 6" id="KW-0489">Methyltransferase</keyword>
<name>A0A1M5HFU5_STRHI</name>
<evidence type="ECO:0000256" key="2">
    <source>
        <dbReference type="ARBA" id="ARBA00008138"/>
    </source>
</evidence>
<evidence type="ECO:0000313" key="8">
    <source>
        <dbReference type="Proteomes" id="UP000184501"/>
    </source>
</evidence>
<dbReference type="Pfam" id="PF04072">
    <property type="entry name" value="LCM"/>
    <property type="match status" value="1"/>
</dbReference>
<dbReference type="GO" id="GO:0008168">
    <property type="term" value="F:methyltransferase activity"/>
    <property type="evidence" value="ECO:0007669"/>
    <property type="project" value="UniProtKB-UniRule"/>
</dbReference>
<dbReference type="EC" id="2.1.1.-" evidence="6"/>
<keyword evidence="4 7" id="KW-0808">Transferase</keyword>
<evidence type="ECO:0000256" key="3">
    <source>
        <dbReference type="ARBA" id="ARBA00022603"/>
    </source>
</evidence>